<gene>
    <name evidence="1" type="ORF">SDC9_193222</name>
</gene>
<dbReference type="AlphaFoldDB" id="A0A645IE16"/>
<dbReference type="EMBL" id="VSSQ01105700">
    <property type="protein sequence ID" value="MPN45653.1"/>
    <property type="molecule type" value="Genomic_DNA"/>
</dbReference>
<sequence>MRHATSFTVCDRRREGEADLPHSIGERGHLYGERRARFANVV</sequence>
<reference evidence="1" key="1">
    <citation type="submission" date="2019-08" db="EMBL/GenBank/DDBJ databases">
        <authorList>
            <person name="Kucharzyk K."/>
            <person name="Murdoch R.W."/>
            <person name="Higgins S."/>
            <person name="Loffler F."/>
        </authorList>
    </citation>
    <scope>NUCLEOTIDE SEQUENCE</scope>
</reference>
<organism evidence="1">
    <name type="scientific">bioreactor metagenome</name>
    <dbReference type="NCBI Taxonomy" id="1076179"/>
    <lineage>
        <taxon>unclassified sequences</taxon>
        <taxon>metagenomes</taxon>
        <taxon>ecological metagenomes</taxon>
    </lineage>
</organism>
<evidence type="ECO:0000313" key="1">
    <source>
        <dbReference type="EMBL" id="MPN45653.1"/>
    </source>
</evidence>
<name>A0A645IE16_9ZZZZ</name>
<proteinExistence type="predicted"/>
<accession>A0A645IE16</accession>
<comment type="caution">
    <text evidence="1">The sequence shown here is derived from an EMBL/GenBank/DDBJ whole genome shotgun (WGS) entry which is preliminary data.</text>
</comment>
<protein>
    <submittedName>
        <fullName evidence="1">Uncharacterized protein</fullName>
    </submittedName>
</protein>